<evidence type="ECO:0000313" key="2">
    <source>
        <dbReference type="EMBL" id="PQQ65657.1"/>
    </source>
</evidence>
<dbReference type="Pfam" id="PF07833">
    <property type="entry name" value="Cu_amine_oxidN1"/>
    <property type="match status" value="1"/>
</dbReference>
<dbReference type="Proteomes" id="UP000239720">
    <property type="component" value="Unassembled WGS sequence"/>
</dbReference>
<protein>
    <submittedName>
        <fullName evidence="2">Copper amine oxidase</fullName>
    </submittedName>
</protein>
<dbReference type="SUPFAM" id="SSF55383">
    <property type="entry name" value="Copper amine oxidase, domain N"/>
    <property type="match status" value="1"/>
</dbReference>
<dbReference type="AlphaFoldDB" id="A0A2S8R785"/>
<dbReference type="OrthoDB" id="9816096at2"/>
<dbReference type="EMBL" id="NEMB01000003">
    <property type="protein sequence ID" value="PQQ65657.1"/>
    <property type="molecule type" value="Genomic_DNA"/>
</dbReference>
<sequence length="348" mass="39962">MKKNLLLKNVKIIAIVFALVIGFASNVTFASTPVQRELKVYVNDEELQFPDAKPYINESGRTMVPIRAIAESFGAMVDWNGVLRKVTITYDDIEIEFLPDYVESVMLVRDIKTSQSKTVQLDSKPVIRNDRTYLPYRAITEAFGYQVYWDEKEYKVTVNTNNRQPVFCINPGLSDTYYQCVSNFNTDFENLIPHLKSPEVRTNLTDEMRKSYLYRAKDYVENIIGNVDSSKEFEPEYPTAPFTPVMEEVYNDAVKNSIIREVKFIADPSDVEILADYPAIEMGPAEAIVLGRLEFIYHEASDEYLNRFGGKLEKGVWYSTKIAVRLNLRPTDLVLGNVILDNTFEEIK</sequence>
<dbReference type="InterPro" id="IPR036582">
    <property type="entry name" value="Mao_N_sf"/>
</dbReference>
<evidence type="ECO:0000313" key="3">
    <source>
        <dbReference type="Proteomes" id="UP000239720"/>
    </source>
</evidence>
<proteinExistence type="predicted"/>
<comment type="caution">
    <text evidence="2">The sequence shown here is derived from an EMBL/GenBank/DDBJ whole genome shotgun (WGS) entry which is preliminary data.</text>
</comment>
<dbReference type="InterPro" id="IPR012854">
    <property type="entry name" value="Cu_amine_oxidase-like_N"/>
</dbReference>
<dbReference type="RefSeq" id="WP_038286648.1">
    <property type="nucleotide sequence ID" value="NZ_NEMB01000003.1"/>
</dbReference>
<feature type="domain" description="Copper amine oxidase-like N-terminal" evidence="1">
    <location>
        <begin position="41"/>
        <end position="157"/>
    </location>
</feature>
<reference evidence="2 3" key="1">
    <citation type="journal article" date="2018" name="Syst. Appl. Microbiol.">
        <title>Characterization and high-quality draft genome sequence of Herbivorax saccincola A7, an anaerobic, alkaliphilic, thermophilic, cellulolytic, and xylanolytic bacterium.</title>
        <authorList>
            <person name="Aikawa S."/>
            <person name="Baramee S."/>
            <person name="Sermsathanaswadi J."/>
            <person name="Thianheng P."/>
            <person name="Tachaapaikoon C."/>
            <person name="Shikata A."/>
            <person name="Waeonukul R."/>
            <person name="Pason P."/>
            <person name="Ratanakhanokchai K."/>
            <person name="Kosugi A."/>
        </authorList>
    </citation>
    <scope>NUCLEOTIDE SEQUENCE [LARGE SCALE GENOMIC DNA]</scope>
    <source>
        <strain evidence="2 3">A7</strain>
    </source>
</reference>
<gene>
    <name evidence="2" type="ORF">B9R14_01970</name>
</gene>
<evidence type="ECO:0000259" key="1">
    <source>
        <dbReference type="Pfam" id="PF07833"/>
    </source>
</evidence>
<dbReference type="Gene3D" id="3.30.457.10">
    <property type="entry name" value="Copper amine oxidase-like, N-terminal domain"/>
    <property type="match status" value="1"/>
</dbReference>
<name>A0A2S8R785_9FIRM</name>
<accession>A0A2S8R785</accession>
<organism evidence="2 3">
    <name type="scientific">Acetivibrio saccincola</name>
    <dbReference type="NCBI Taxonomy" id="1677857"/>
    <lineage>
        <taxon>Bacteria</taxon>
        <taxon>Bacillati</taxon>
        <taxon>Bacillota</taxon>
        <taxon>Clostridia</taxon>
        <taxon>Eubacteriales</taxon>
        <taxon>Oscillospiraceae</taxon>
        <taxon>Acetivibrio</taxon>
    </lineage>
</organism>